<organism evidence="1 2">
    <name type="scientific">Vibrio nigripulchritudo SOn1</name>
    <dbReference type="NCBI Taxonomy" id="1238450"/>
    <lineage>
        <taxon>Bacteria</taxon>
        <taxon>Pseudomonadati</taxon>
        <taxon>Pseudomonadota</taxon>
        <taxon>Gammaproteobacteria</taxon>
        <taxon>Vibrionales</taxon>
        <taxon>Vibrionaceae</taxon>
        <taxon>Vibrio</taxon>
    </lineage>
</organism>
<evidence type="ECO:0000313" key="2">
    <source>
        <dbReference type="Proteomes" id="UP000018211"/>
    </source>
</evidence>
<evidence type="ECO:0000313" key="1">
    <source>
        <dbReference type="EMBL" id="CCO44605.1"/>
    </source>
</evidence>
<comment type="caution">
    <text evidence="1">The sequence shown here is derived from an EMBL/GenBank/DDBJ whole genome shotgun (WGS) entry which is preliminary data.</text>
</comment>
<accession>A0AAV2VJQ5</accession>
<dbReference type="AlphaFoldDB" id="A0AAV2VJQ5"/>
<proteinExistence type="predicted"/>
<protein>
    <submittedName>
        <fullName evidence="1">Uncharacterized protein</fullName>
    </submittedName>
</protein>
<dbReference type="EMBL" id="CAOF01000021">
    <property type="protein sequence ID" value="CCO44605.1"/>
    <property type="molecule type" value="Genomic_DNA"/>
</dbReference>
<sequence>MCTKLIPIENVFPDIMVGAPSPTVFADEHVVNLAYYDTENDVALVTFSHCFEFRMGMPGEDAISKSPYSGLGILNFEPHVVENSPWIEELENRYEVVSEFSHSNRHYVHYLFAFHDRTFECIASGYEVKKCSSMTVEKALIDLVGANA</sequence>
<name>A0AAV2VJQ5_9VIBR</name>
<gene>
    <name evidence="1" type="ORF">VIBNISOn1_1170002</name>
</gene>
<dbReference type="RefSeq" id="WP_022610404.1">
    <property type="nucleotide sequence ID" value="NZ_LK391965.1"/>
</dbReference>
<reference evidence="1 2" key="1">
    <citation type="journal article" date="2013" name="ISME J.">
        <title>Comparative genomics of pathogenic lineages of Vibrio nigripulchritudo identifies virulence-associated traits.</title>
        <authorList>
            <person name="Goudenege D."/>
            <person name="Labreuche Y."/>
            <person name="Krin E."/>
            <person name="Ansquer D."/>
            <person name="Mangenot S."/>
            <person name="Calteau A."/>
            <person name="Medigue C."/>
            <person name="Mazel D."/>
            <person name="Polz M.F."/>
            <person name="Le Roux F."/>
        </authorList>
    </citation>
    <scope>NUCLEOTIDE SEQUENCE [LARGE SCALE GENOMIC DNA]</scope>
    <source>
        <strain evidence="1 2">SOn1</strain>
    </source>
</reference>
<dbReference type="Proteomes" id="UP000018211">
    <property type="component" value="Unassembled WGS sequence"/>
</dbReference>